<keyword evidence="1" id="KW-1133">Transmembrane helix</keyword>
<organism evidence="2 3">
    <name type="scientific">Pseudarthrobacter siccitolerans</name>
    <dbReference type="NCBI Taxonomy" id="861266"/>
    <lineage>
        <taxon>Bacteria</taxon>
        <taxon>Bacillati</taxon>
        <taxon>Actinomycetota</taxon>
        <taxon>Actinomycetes</taxon>
        <taxon>Micrococcales</taxon>
        <taxon>Micrococcaceae</taxon>
        <taxon>Pseudarthrobacter</taxon>
    </lineage>
</organism>
<name>A0ABU0PNX4_9MICC</name>
<accession>A0ABU0PNX4</accession>
<keyword evidence="3" id="KW-1185">Reference proteome</keyword>
<feature type="transmembrane region" description="Helical" evidence="1">
    <location>
        <begin position="95"/>
        <end position="116"/>
    </location>
</feature>
<feature type="transmembrane region" description="Helical" evidence="1">
    <location>
        <begin position="69"/>
        <end position="89"/>
    </location>
</feature>
<dbReference type="Proteomes" id="UP001236806">
    <property type="component" value="Unassembled WGS sequence"/>
</dbReference>
<feature type="transmembrane region" description="Helical" evidence="1">
    <location>
        <begin position="204"/>
        <end position="225"/>
    </location>
</feature>
<evidence type="ECO:0000256" key="1">
    <source>
        <dbReference type="SAM" id="Phobius"/>
    </source>
</evidence>
<feature type="transmembrane region" description="Helical" evidence="1">
    <location>
        <begin position="170"/>
        <end position="197"/>
    </location>
</feature>
<dbReference type="EMBL" id="JAUSXB010000001">
    <property type="protein sequence ID" value="MDQ0675669.1"/>
    <property type="molecule type" value="Genomic_DNA"/>
</dbReference>
<evidence type="ECO:0000313" key="3">
    <source>
        <dbReference type="Proteomes" id="UP001236806"/>
    </source>
</evidence>
<gene>
    <name evidence="2" type="ORF">QFZ36_003230</name>
</gene>
<protein>
    <recommendedName>
        <fullName evidence="4">ABC transporter permease</fullName>
    </recommendedName>
</protein>
<feature type="transmembrane region" description="Helical" evidence="1">
    <location>
        <begin position="328"/>
        <end position="351"/>
    </location>
</feature>
<sequence>MAGDERQDGSRRGEEPVYEVIGAGRLNPPAAEDEDGLPGGPGAARVILGQALLDIAGSFRSGRFWCQGAMILLASLGAALLTVVLATGGNVPPDAFGGAYILTAAVLVVVSCVLALRWGRHPGITEEGRKRPGAGPFLHWTVACGRGAAFAALSAFFLLGLALATKSSPALAGVAAGLALLEFLVFGAIGAGTLWWFSKNTGRVVAWSASLLLLAGNVLAVALLLPAVRTSEHVLVAVNIERDDSGWLLSWQCLPELRGSAEVYHSERIAWIAATNPLVLFTVLAAESAPQDDALAWLPREMQNAADGSQVPCVEGQERDRTAVESPLAAVGIALQLAVGGVFLAGGSIAARHKAASGR</sequence>
<reference evidence="2 3" key="1">
    <citation type="submission" date="2023-07" db="EMBL/GenBank/DDBJ databases">
        <title>Comparative genomics of wheat-associated soil bacteria to identify genetic determinants of phenazine resistance.</title>
        <authorList>
            <person name="Mouncey N."/>
        </authorList>
    </citation>
    <scope>NUCLEOTIDE SEQUENCE [LARGE SCALE GENOMIC DNA]</scope>
    <source>
        <strain evidence="2 3">W1I3</strain>
    </source>
</reference>
<feature type="transmembrane region" description="Helical" evidence="1">
    <location>
        <begin position="137"/>
        <end position="164"/>
    </location>
</feature>
<evidence type="ECO:0008006" key="4">
    <source>
        <dbReference type="Google" id="ProtNLM"/>
    </source>
</evidence>
<keyword evidence="1" id="KW-0472">Membrane</keyword>
<keyword evidence="1" id="KW-0812">Transmembrane</keyword>
<comment type="caution">
    <text evidence="2">The sequence shown here is derived from an EMBL/GenBank/DDBJ whole genome shotgun (WGS) entry which is preliminary data.</text>
</comment>
<evidence type="ECO:0000313" key="2">
    <source>
        <dbReference type="EMBL" id="MDQ0675669.1"/>
    </source>
</evidence>
<proteinExistence type="predicted"/>
<dbReference type="RefSeq" id="WP_306637932.1">
    <property type="nucleotide sequence ID" value="NZ_JAUSXB010000001.1"/>
</dbReference>